<dbReference type="CDD" id="cd04872">
    <property type="entry name" value="ACT_1ZPV"/>
    <property type="match status" value="1"/>
</dbReference>
<proteinExistence type="inferred from homology"/>
<dbReference type="HAMAP" id="MF_01054">
    <property type="entry name" value="UPF0237"/>
    <property type="match status" value="1"/>
</dbReference>
<dbReference type="NCBIfam" id="NF001220">
    <property type="entry name" value="PRK00194.1"/>
    <property type="match status" value="1"/>
</dbReference>
<evidence type="ECO:0000313" key="4">
    <source>
        <dbReference type="Proteomes" id="UP000030153"/>
    </source>
</evidence>
<reference evidence="3 4" key="1">
    <citation type="submission" date="2013-08" db="EMBL/GenBank/DDBJ databases">
        <title>Genome of Pontibacillus chungwhensis.</title>
        <authorList>
            <person name="Wang Q."/>
            <person name="Wang G."/>
        </authorList>
    </citation>
    <scope>NUCLEOTIDE SEQUENCE [LARGE SCALE GENOMIC DNA]</scope>
    <source>
        <strain evidence="3 4">BH030062</strain>
    </source>
</reference>
<feature type="domain" description="ACT" evidence="2">
    <location>
        <begin position="7"/>
        <end position="80"/>
    </location>
</feature>
<dbReference type="Pfam" id="PF13740">
    <property type="entry name" value="ACT_6"/>
    <property type="match status" value="1"/>
</dbReference>
<dbReference type="InterPro" id="IPR002912">
    <property type="entry name" value="ACT_dom"/>
</dbReference>
<accession>A0A0A2VBV9</accession>
<dbReference type="RefSeq" id="WP_036783399.1">
    <property type="nucleotide sequence ID" value="NZ_AVBG01000007.1"/>
</dbReference>
<dbReference type="PANTHER" id="PTHR34875:SF6">
    <property type="entry name" value="UPF0237 PROTEIN MJ1558"/>
    <property type="match status" value="1"/>
</dbReference>
<dbReference type="OrthoDB" id="9803078at2"/>
<dbReference type="EMBL" id="AVBG01000007">
    <property type="protein sequence ID" value="KGP91155.1"/>
    <property type="molecule type" value="Genomic_DNA"/>
</dbReference>
<evidence type="ECO:0000256" key="1">
    <source>
        <dbReference type="HAMAP-Rule" id="MF_01054"/>
    </source>
</evidence>
<dbReference type="InterPro" id="IPR045865">
    <property type="entry name" value="ACT-like_dom_sf"/>
</dbReference>
<dbReference type="InterPro" id="IPR022986">
    <property type="entry name" value="UPF0237_ACT"/>
</dbReference>
<protein>
    <recommendedName>
        <fullName evidence="1">UPF0237 protein N780_07905</fullName>
    </recommendedName>
</protein>
<evidence type="ECO:0000259" key="2">
    <source>
        <dbReference type="PROSITE" id="PS51671"/>
    </source>
</evidence>
<dbReference type="PANTHER" id="PTHR34875">
    <property type="entry name" value="UPF0237 PROTEIN MJ1558"/>
    <property type="match status" value="1"/>
</dbReference>
<dbReference type="Proteomes" id="UP000030153">
    <property type="component" value="Unassembled WGS sequence"/>
</dbReference>
<dbReference type="Gene3D" id="3.30.70.260">
    <property type="match status" value="1"/>
</dbReference>
<dbReference type="AlphaFoldDB" id="A0A0A2VBV9"/>
<dbReference type="SUPFAM" id="SSF55021">
    <property type="entry name" value="ACT-like"/>
    <property type="match status" value="1"/>
</dbReference>
<organism evidence="3 4">
    <name type="scientific">Pontibacillus chungwhensis BH030062</name>
    <dbReference type="NCBI Taxonomy" id="1385513"/>
    <lineage>
        <taxon>Bacteria</taxon>
        <taxon>Bacillati</taxon>
        <taxon>Bacillota</taxon>
        <taxon>Bacilli</taxon>
        <taxon>Bacillales</taxon>
        <taxon>Bacillaceae</taxon>
        <taxon>Pontibacillus</taxon>
    </lineage>
</organism>
<name>A0A0A2VBV9_9BACI</name>
<comment type="similarity">
    <text evidence="1">Belongs to the UPF0237 family.</text>
</comment>
<dbReference type="eggNOG" id="COG3830">
    <property type="taxonomic scope" value="Bacteria"/>
</dbReference>
<dbReference type="InterPro" id="IPR050990">
    <property type="entry name" value="UPF0237/GcvR_regulator"/>
</dbReference>
<keyword evidence="4" id="KW-1185">Reference proteome</keyword>
<comment type="caution">
    <text evidence="3">The sequence shown here is derived from an EMBL/GenBank/DDBJ whole genome shotgun (WGS) entry which is preliminary data.</text>
</comment>
<sequence length="91" mass="10372">MEKRKAVVSVIGKDQVGIIANVTNVLAEYKLNVLDISQTIVEEYFTMIMIIDVKEAHDLDEIRKVLQETGENLGVQISLQLEEVFQSMHRI</sequence>
<dbReference type="STRING" id="1385513.N780_07905"/>
<dbReference type="PROSITE" id="PS51671">
    <property type="entry name" value="ACT"/>
    <property type="match status" value="1"/>
</dbReference>
<gene>
    <name evidence="3" type="ORF">N780_07905</name>
</gene>
<evidence type="ECO:0000313" key="3">
    <source>
        <dbReference type="EMBL" id="KGP91155.1"/>
    </source>
</evidence>